<dbReference type="Proteomes" id="UP000009131">
    <property type="component" value="Unassembled WGS sequence"/>
</dbReference>
<dbReference type="AlphaFoldDB" id="G7EAM2"/>
<evidence type="ECO:0000259" key="10">
    <source>
        <dbReference type="Pfam" id="PF14681"/>
    </source>
</evidence>
<feature type="domain" description="Phosphoribosyltransferase" evidence="10">
    <location>
        <begin position="19"/>
        <end position="219"/>
    </location>
</feature>
<keyword evidence="5" id="KW-0021">Allosteric enzyme</keyword>
<dbReference type="EC" id="2.4.2.9" evidence="4"/>
<dbReference type="InParanoid" id="G7EAM2"/>
<evidence type="ECO:0000256" key="4">
    <source>
        <dbReference type="ARBA" id="ARBA00011894"/>
    </source>
</evidence>
<organism evidence="11 12">
    <name type="scientific">Mixia osmundae (strain CBS 9802 / IAM 14324 / JCM 22182 / KY 12970)</name>
    <dbReference type="NCBI Taxonomy" id="764103"/>
    <lineage>
        <taxon>Eukaryota</taxon>
        <taxon>Fungi</taxon>
        <taxon>Dikarya</taxon>
        <taxon>Basidiomycota</taxon>
        <taxon>Pucciniomycotina</taxon>
        <taxon>Mixiomycetes</taxon>
        <taxon>Mixiales</taxon>
        <taxon>Mixiaceae</taxon>
        <taxon>Mixia</taxon>
    </lineage>
</organism>
<dbReference type="GO" id="GO:0004845">
    <property type="term" value="F:uracil phosphoribosyltransferase activity"/>
    <property type="evidence" value="ECO:0007669"/>
    <property type="project" value="UniProtKB-EC"/>
</dbReference>
<dbReference type="HOGENOM" id="CLU_067096_2_2_1"/>
<dbReference type="NCBIfam" id="NF001097">
    <property type="entry name" value="PRK00129.1"/>
    <property type="match status" value="1"/>
</dbReference>
<keyword evidence="6" id="KW-0328">Glycosyltransferase</keyword>
<dbReference type="FunCoup" id="G7EAM2">
    <property type="interactions" value="80"/>
</dbReference>
<dbReference type="CDD" id="cd06223">
    <property type="entry name" value="PRTases_typeI"/>
    <property type="match status" value="1"/>
</dbReference>
<dbReference type="EMBL" id="BABT02000241">
    <property type="protein sequence ID" value="GAA99882.1"/>
    <property type="molecule type" value="Genomic_DNA"/>
</dbReference>
<dbReference type="PANTHER" id="PTHR32315">
    <property type="entry name" value="ADENINE PHOSPHORIBOSYLTRANSFERASE"/>
    <property type="match status" value="1"/>
</dbReference>
<keyword evidence="12" id="KW-1185">Reference proteome</keyword>
<evidence type="ECO:0000313" key="11">
    <source>
        <dbReference type="EMBL" id="GAA99882.1"/>
    </source>
</evidence>
<dbReference type="InterPro" id="IPR000836">
    <property type="entry name" value="PRTase_dom"/>
</dbReference>
<comment type="similarity">
    <text evidence="3">Belongs to the UPRTase family.</text>
</comment>
<dbReference type="STRING" id="764103.G7EAM2"/>
<evidence type="ECO:0000256" key="3">
    <source>
        <dbReference type="ARBA" id="ARBA00009516"/>
    </source>
</evidence>
<dbReference type="Gene3D" id="3.40.50.2020">
    <property type="match status" value="1"/>
</dbReference>
<gene>
    <name evidence="11" type="primary">Mo06585</name>
    <name evidence="11" type="ORF">E5Q_06585</name>
</gene>
<evidence type="ECO:0000313" key="12">
    <source>
        <dbReference type="Proteomes" id="UP000009131"/>
    </source>
</evidence>
<proteinExistence type="inferred from homology"/>
<evidence type="ECO:0000256" key="2">
    <source>
        <dbReference type="ARBA" id="ARBA00005180"/>
    </source>
</evidence>
<evidence type="ECO:0000256" key="6">
    <source>
        <dbReference type="ARBA" id="ARBA00022676"/>
    </source>
</evidence>
<reference evidence="11 12" key="2">
    <citation type="journal article" date="2012" name="Open Biol.">
        <title>Characteristics of nucleosomes and linker DNA regions on the genome of the basidiomycete Mixia osmundae revealed by mono- and dinucleosome mapping.</title>
        <authorList>
            <person name="Nishida H."/>
            <person name="Kondo S."/>
            <person name="Matsumoto T."/>
            <person name="Suzuki Y."/>
            <person name="Yoshikawa H."/>
            <person name="Taylor T.D."/>
            <person name="Sugiyama J."/>
        </authorList>
    </citation>
    <scope>NUCLEOTIDE SEQUENCE [LARGE SCALE GENOMIC DNA]</scope>
    <source>
        <strain evidence="12">CBS 9802 / IAM 14324 / JCM 22182 / KY 12970</strain>
    </source>
</reference>
<evidence type="ECO:0000256" key="5">
    <source>
        <dbReference type="ARBA" id="ARBA00022533"/>
    </source>
</evidence>
<dbReference type="GO" id="GO:0005525">
    <property type="term" value="F:GTP binding"/>
    <property type="evidence" value="ECO:0007669"/>
    <property type="project" value="UniProtKB-KW"/>
</dbReference>
<name>G7EAM2_MIXOS</name>
<sequence>MDDDEGQITLSSLDELSIHSHPVLVAKVSQLRNKDTKSHEFRQLTKQIATILGLEASRNLDVKPVPGLRTPIAPYTGAAIASRVGIMPILRAGIGMTEALLDLFPDAPVYHLGIYRDQMTLDAVEYYQKLPPEPEVDTVFILDPLIATGGTAIAAINAAYDWGVPISHIKLISIIASMPGLRRVLSACPGIEIHVAAVDADLDKGIIVPGLADCGDRLFPQSYGVPKHH</sequence>
<evidence type="ECO:0000256" key="1">
    <source>
        <dbReference type="ARBA" id="ARBA00001946"/>
    </source>
</evidence>
<evidence type="ECO:0000256" key="9">
    <source>
        <dbReference type="ARBA" id="ARBA00023134"/>
    </source>
</evidence>
<dbReference type="PANTHER" id="PTHR32315:SF4">
    <property type="entry name" value="URACIL PHOSPHORIBOSYLTRANSFERASE, CHLOROPLASTIC"/>
    <property type="match status" value="1"/>
</dbReference>
<keyword evidence="9" id="KW-0342">GTP-binding</keyword>
<evidence type="ECO:0000256" key="7">
    <source>
        <dbReference type="ARBA" id="ARBA00022679"/>
    </source>
</evidence>
<dbReference type="OrthoDB" id="10257085at2759"/>
<evidence type="ECO:0000256" key="8">
    <source>
        <dbReference type="ARBA" id="ARBA00022741"/>
    </source>
</evidence>
<dbReference type="InterPro" id="IPR029057">
    <property type="entry name" value="PRTase-like"/>
</dbReference>
<protein>
    <recommendedName>
        <fullName evidence="4">uracil phosphoribosyltransferase</fullName>
        <ecNumber evidence="4">2.4.2.9</ecNumber>
    </recommendedName>
</protein>
<keyword evidence="8" id="KW-0547">Nucleotide-binding</keyword>
<comment type="cofactor">
    <cofactor evidence="1">
        <name>Mg(2+)</name>
        <dbReference type="ChEBI" id="CHEBI:18420"/>
    </cofactor>
</comment>
<dbReference type="InterPro" id="IPR050054">
    <property type="entry name" value="UPRTase/APRTase"/>
</dbReference>
<comment type="pathway">
    <text evidence="2">Pyrimidine metabolism; UMP biosynthesis via salvage pathway; UMP from uracil: step 1/1.</text>
</comment>
<dbReference type="Pfam" id="PF14681">
    <property type="entry name" value="UPRTase"/>
    <property type="match status" value="1"/>
</dbReference>
<reference evidence="11 12" key="1">
    <citation type="journal article" date="2011" name="J. Gen. Appl. Microbiol.">
        <title>Draft genome sequencing of the enigmatic basidiomycete Mixia osmundae.</title>
        <authorList>
            <person name="Nishida H."/>
            <person name="Nagatsuka Y."/>
            <person name="Sugiyama J."/>
        </authorList>
    </citation>
    <scope>NUCLEOTIDE SEQUENCE [LARGE SCALE GENOMIC DNA]</scope>
    <source>
        <strain evidence="12">CBS 9802 / IAM 14324 / JCM 22182 / KY 12970</strain>
    </source>
</reference>
<dbReference type="SUPFAM" id="SSF53271">
    <property type="entry name" value="PRTase-like"/>
    <property type="match status" value="1"/>
</dbReference>
<comment type="caution">
    <text evidence="11">The sequence shown here is derived from an EMBL/GenBank/DDBJ whole genome shotgun (WGS) entry which is preliminary data.</text>
</comment>
<accession>G7EAM2</accession>
<dbReference type="eggNOG" id="KOG4203">
    <property type="taxonomic scope" value="Eukaryota"/>
</dbReference>
<keyword evidence="7" id="KW-0808">Transferase</keyword>